<evidence type="ECO:0000256" key="5">
    <source>
        <dbReference type="ARBA" id="ARBA00023136"/>
    </source>
</evidence>
<sequence length="302" mass="31782">MTDSLAGARREALRGHAAMLLFSVLVAGSFSLGVRAANLIHPEAITAARFVIAAGVIGGVAMAAGPGLSRRALRAPWRYLLLGGMFAAYFVLMFEGLKTAPAVSASAVFTLTPLMAAGFGWLLLRQRMTARIGLALGLGGFGALWVIFRGDLAAMARLHLGRGEAIYLVGCAAHALYTPMVRKLNRGESALVLSFGTMLAGSLVMLVWGWGAIRETDWAGLPAIVWITLLYVAIFASAATAVLVQYATLRLPSAKVMAYTYLTPAWVIALEAMLGQGLPGLAVLPGIIATLVALLMLLKGEE</sequence>
<gene>
    <name evidence="8" type="ORF">D3P05_07410</name>
</gene>
<dbReference type="PANTHER" id="PTHR32322:SF2">
    <property type="entry name" value="EAMA DOMAIN-CONTAINING PROTEIN"/>
    <property type="match status" value="1"/>
</dbReference>
<evidence type="ECO:0000256" key="6">
    <source>
        <dbReference type="SAM" id="Phobius"/>
    </source>
</evidence>
<feature type="transmembrane region" description="Helical" evidence="6">
    <location>
        <begin position="46"/>
        <end position="65"/>
    </location>
</feature>
<feature type="transmembrane region" description="Helical" evidence="6">
    <location>
        <begin position="280"/>
        <end position="298"/>
    </location>
</feature>
<evidence type="ECO:0000256" key="2">
    <source>
        <dbReference type="ARBA" id="ARBA00007362"/>
    </source>
</evidence>
<evidence type="ECO:0000256" key="3">
    <source>
        <dbReference type="ARBA" id="ARBA00022692"/>
    </source>
</evidence>
<dbReference type="Proteomes" id="UP000283587">
    <property type="component" value="Unassembled WGS sequence"/>
</dbReference>
<feature type="transmembrane region" description="Helical" evidence="6">
    <location>
        <begin position="77"/>
        <end position="97"/>
    </location>
</feature>
<dbReference type="OrthoDB" id="5812248at2"/>
<dbReference type="InterPro" id="IPR037185">
    <property type="entry name" value="EmrE-like"/>
</dbReference>
<dbReference type="InterPro" id="IPR050638">
    <property type="entry name" value="AA-Vitamin_Transporters"/>
</dbReference>
<dbReference type="RefSeq" id="WP_119897563.1">
    <property type="nucleotide sequence ID" value="NZ_QNRC01000018.1"/>
</dbReference>
<keyword evidence="5 6" id="KW-0472">Membrane</keyword>
<name>A0A419A8Q6_9RHOB</name>
<evidence type="ECO:0000259" key="7">
    <source>
        <dbReference type="Pfam" id="PF00892"/>
    </source>
</evidence>
<evidence type="ECO:0000256" key="4">
    <source>
        <dbReference type="ARBA" id="ARBA00022989"/>
    </source>
</evidence>
<accession>A0A419A8Q6</accession>
<proteinExistence type="inferred from homology"/>
<dbReference type="GO" id="GO:0016020">
    <property type="term" value="C:membrane"/>
    <property type="evidence" value="ECO:0007669"/>
    <property type="project" value="UniProtKB-SubCell"/>
</dbReference>
<evidence type="ECO:0000313" key="8">
    <source>
        <dbReference type="EMBL" id="RJL18330.1"/>
    </source>
</evidence>
<feature type="domain" description="EamA" evidence="7">
    <location>
        <begin position="163"/>
        <end position="297"/>
    </location>
</feature>
<dbReference type="SUPFAM" id="SSF103481">
    <property type="entry name" value="Multidrug resistance efflux transporter EmrE"/>
    <property type="match status" value="1"/>
</dbReference>
<feature type="transmembrane region" description="Helical" evidence="6">
    <location>
        <begin position="131"/>
        <end position="148"/>
    </location>
</feature>
<organism evidence="8 9">
    <name type="scientific">Paracoccus siganidrum</name>
    <dbReference type="NCBI Taxonomy" id="1276757"/>
    <lineage>
        <taxon>Bacteria</taxon>
        <taxon>Pseudomonadati</taxon>
        <taxon>Pseudomonadota</taxon>
        <taxon>Alphaproteobacteria</taxon>
        <taxon>Rhodobacterales</taxon>
        <taxon>Paracoccaceae</taxon>
        <taxon>Paracoccus</taxon>
    </lineage>
</organism>
<feature type="transmembrane region" description="Helical" evidence="6">
    <location>
        <begin position="103"/>
        <end position="124"/>
    </location>
</feature>
<evidence type="ECO:0000313" key="9">
    <source>
        <dbReference type="Proteomes" id="UP000283587"/>
    </source>
</evidence>
<keyword evidence="9" id="KW-1185">Reference proteome</keyword>
<dbReference type="PANTHER" id="PTHR32322">
    <property type="entry name" value="INNER MEMBRANE TRANSPORTER"/>
    <property type="match status" value="1"/>
</dbReference>
<keyword evidence="4 6" id="KW-1133">Transmembrane helix</keyword>
<evidence type="ECO:0000256" key="1">
    <source>
        <dbReference type="ARBA" id="ARBA00004141"/>
    </source>
</evidence>
<dbReference type="InterPro" id="IPR000620">
    <property type="entry name" value="EamA_dom"/>
</dbReference>
<feature type="transmembrane region" description="Helical" evidence="6">
    <location>
        <begin position="256"/>
        <end position="274"/>
    </location>
</feature>
<dbReference type="EMBL" id="QZEW01000025">
    <property type="protein sequence ID" value="RJL18330.1"/>
    <property type="molecule type" value="Genomic_DNA"/>
</dbReference>
<feature type="transmembrane region" description="Helical" evidence="6">
    <location>
        <begin position="223"/>
        <end position="244"/>
    </location>
</feature>
<feature type="transmembrane region" description="Helical" evidence="6">
    <location>
        <begin position="160"/>
        <end position="178"/>
    </location>
</feature>
<dbReference type="AlphaFoldDB" id="A0A419A8Q6"/>
<protein>
    <submittedName>
        <fullName evidence="8">DMT family transporter</fullName>
    </submittedName>
</protein>
<feature type="domain" description="EamA" evidence="7">
    <location>
        <begin position="14"/>
        <end position="147"/>
    </location>
</feature>
<dbReference type="Pfam" id="PF00892">
    <property type="entry name" value="EamA"/>
    <property type="match status" value="2"/>
</dbReference>
<comment type="similarity">
    <text evidence="2">Belongs to the EamA transporter family.</text>
</comment>
<comment type="caution">
    <text evidence="8">The sequence shown here is derived from an EMBL/GenBank/DDBJ whole genome shotgun (WGS) entry which is preliminary data.</text>
</comment>
<feature type="transmembrane region" description="Helical" evidence="6">
    <location>
        <begin position="190"/>
        <end position="211"/>
    </location>
</feature>
<keyword evidence="3 6" id="KW-0812">Transmembrane</keyword>
<reference evidence="9" key="1">
    <citation type="submission" date="2018-09" db="EMBL/GenBank/DDBJ databases">
        <title>Paracoccus onubensis nov. sp. a moderate halophilic bacterium isolated from Gruta de las Maravillas (Aracena, Spain).</title>
        <authorList>
            <person name="Jurado V."/>
            <person name="Gutierrez-Patricio S."/>
            <person name="Gonzalez-Pimentel J.L."/>
            <person name="Miller A.Z."/>
            <person name="Laiz L."/>
            <person name="Saiz-Jimenez C."/>
        </authorList>
    </citation>
    <scope>NUCLEOTIDE SEQUENCE [LARGE SCALE GENOMIC DNA]</scope>
    <source>
        <strain evidence="9">DSM 26381</strain>
    </source>
</reference>
<comment type="subcellular location">
    <subcellularLocation>
        <location evidence="1">Membrane</location>
        <topology evidence="1">Multi-pass membrane protein</topology>
    </subcellularLocation>
</comment>